<evidence type="ECO:0000313" key="4">
    <source>
        <dbReference type="Proteomes" id="UP001190700"/>
    </source>
</evidence>
<evidence type="ECO:0000259" key="2">
    <source>
        <dbReference type="PROSITE" id="PS51184"/>
    </source>
</evidence>
<dbReference type="AlphaFoldDB" id="A0AAE0CHG5"/>
<reference evidence="3 4" key="1">
    <citation type="journal article" date="2015" name="Genome Biol. Evol.">
        <title>Comparative Genomics of a Bacterivorous Green Alga Reveals Evolutionary Causalities and Consequences of Phago-Mixotrophic Mode of Nutrition.</title>
        <authorList>
            <person name="Burns J.A."/>
            <person name="Paasch A."/>
            <person name="Narechania A."/>
            <person name="Kim E."/>
        </authorList>
    </citation>
    <scope>NUCLEOTIDE SEQUENCE [LARGE SCALE GENOMIC DNA]</scope>
    <source>
        <strain evidence="3 4">PLY_AMNH</strain>
    </source>
</reference>
<dbReference type="SMART" id="SM00558">
    <property type="entry name" value="JmjC"/>
    <property type="match status" value="1"/>
</dbReference>
<name>A0AAE0CHG5_9CHLO</name>
<dbReference type="PROSITE" id="PS51184">
    <property type="entry name" value="JMJC"/>
    <property type="match status" value="1"/>
</dbReference>
<proteinExistence type="inferred from homology"/>
<dbReference type="Proteomes" id="UP001190700">
    <property type="component" value="Unassembled WGS sequence"/>
</dbReference>
<dbReference type="Pfam" id="PF13621">
    <property type="entry name" value="Cupin_8"/>
    <property type="match status" value="1"/>
</dbReference>
<gene>
    <name evidence="3" type="ORF">CYMTET_36881</name>
</gene>
<keyword evidence="4" id="KW-1185">Reference proteome</keyword>
<dbReference type="InterPro" id="IPR003347">
    <property type="entry name" value="JmjC_dom"/>
</dbReference>
<organism evidence="3 4">
    <name type="scientific">Cymbomonas tetramitiformis</name>
    <dbReference type="NCBI Taxonomy" id="36881"/>
    <lineage>
        <taxon>Eukaryota</taxon>
        <taxon>Viridiplantae</taxon>
        <taxon>Chlorophyta</taxon>
        <taxon>Pyramimonadophyceae</taxon>
        <taxon>Pyramimonadales</taxon>
        <taxon>Pyramimonadaceae</taxon>
        <taxon>Cymbomonas</taxon>
    </lineage>
</organism>
<evidence type="ECO:0000313" key="3">
    <source>
        <dbReference type="EMBL" id="KAK3253887.1"/>
    </source>
</evidence>
<dbReference type="InterPro" id="IPR041667">
    <property type="entry name" value="Cupin_8"/>
</dbReference>
<dbReference type="EMBL" id="LGRX02024584">
    <property type="protein sequence ID" value="KAK3253887.1"/>
    <property type="molecule type" value="Genomic_DNA"/>
</dbReference>
<dbReference type="SUPFAM" id="SSF51197">
    <property type="entry name" value="Clavaminate synthase-like"/>
    <property type="match status" value="1"/>
</dbReference>
<dbReference type="Gene3D" id="2.60.120.650">
    <property type="entry name" value="Cupin"/>
    <property type="match status" value="1"/>
</dbReference>
<protein>
    <recommendedName>
        <fullName evidence="2">JmjC domain-containing protein</fullName>
    </recommendedName>
</protein>
<dbReference type="PANTHER" id="PTHR12461">
    <property type="entry name" value="HYPOXIA-INDUCIBLE FACTOR 1 ALPHA INHIBITOR-RELATED"/>
    <property type="match status" value="1"/>
</dbReference>
<comment type="caution">
    <text evidence="3">The sequence shown here is derived from an EMBL/GenBank/DDBJ whole genome shotgun (WGS) entry which is preliminary data.</text>
</comment>
<accession>A0AAE0CHG5</accession>
<comment type="similarity">
    <text evidence="1">Belongs to the JARID1 histone demethylase family.</text>
</comment>
<dbReference type="PANTHER" id="PTHR12461:SF105">
    <property type="entry name" value="HYPOXIA-INDUCIBLE FACTOR 1-ALPHA INHIBITOR"/>
    <property type="match status" value="1"/>
</dbReference>
<sequence length="161" mass="18416">MKISMSASRRADIETACSTELALNQFVMVPELARDIRTPDYCILGEGEMQAVNAWLGPADTVTPLHYDPHHNLLAQVIGEKYVRLYAPRHTPALYPHEHHLTTNSSQVDLDKPDHDCFPAFKHAPFLDCVLLPGEMLYIPPKWWHFVLAKTSSFSVSYWWK</sequence>
<feature type="domain" description="JmjC" evidence="2">
    <location>
        <begin position="18"/>
        <end position="161"/>
    </location>
</feature>
<evidence type="ECO:0000256" key="1">
    <source>
        <dbReference type="ARBA" id="ARBA00006801"/>
    </source>
</evidence>